<dbReference type="Pfam" id="PF00753">
    <property type="entry name" value="Lactamase_B"/>
    <property type="match status" value="1"/>
</dbReference>
<evidence type="ECO:0000313" key="4">
    <source>
        <dbReference type="Proteomes" id="UP000824239"/>
    </source>
</evidence>
<dbReference type="InterPro" id="IPR052159">
    <property type="entry name" value="Competence_DNA_uptake"/>
</dbReference>
<reference evidence="3" key="1">
    <citation type="submission" date="2020-10" db="EMBL/GenBank/DDBJ databases">
        <authorList>
            <person name="Gilroy R."/>
        </authorList>
    </citation>
    <scope>NUCLEOTIDE SEQUENCE</scope>
    <source>
        <strain evidence="3">ChiBcec15-4380</strain>
    </source>
</reference>
<dbReference type="AlphaFoldDB" id="A0A9D1IX75"/>
<dbReference type="SMART" id="SM00849">
    <property type="entry name" value="Lactamase_B"/>
    <property type="match status" value="1"/>
</dbReference>
<feature type="domain" description="Metallo-beta-lactamase" evidence="2">
    <location>
        <begin position="51"/>
        <end position="243"/>
    </location>
</feature>
<dbReference type="GO" id="GO:0008270">
    <property type="term" value="F:zinc ion binding"/>
    <property type="evidence" value="ECO:0007669"/>
    <property type="project" value="InterPro"/>
</dbReference>
<dbReference type="InterPro" id="IPR001279">
    <property type="entry name" value="Metallo-B-lactamas"/>
</dbReference>
<dbReference type="Pfam" id="PF02805">
    <property type="entry name" value="Ada_Zn_binding"/>
    <property type="match status" value="1"/>
</dbReference>
<gene>
    <name evidence="3" type="ORF">IAA53_06880</name>
</gene>
<dbReference type="GO" id="GO:0006281">
    <property type="term" value="P:DNA repair"/>
    <property type="evidence" value="ECO:0007669"/>
    <property type="project" value="InterPro"/>
</dbReference>
<reference evidence="3" key="2">
    <citation type="journal article" date="2021" name="PeerJ">
        <title>Extensive microbial diversity within the chicken gut microbiome revealed by metagenomics and culture.</title>
        <authorList>
            <person name="Gilroy R."/>
            <person name="Ravi A."/>
            <person name="Getino M."/>
            <person name="Pursley I."/>
            <person name="Horton D.L."/>
            <person name="Alikhan N.F."/>
            <person name="Baker D."/>
            <person name="Gharbi K."/>
            <person name="Hall N."/>
            <person name="Watson M."/>
            <person name="Adriaenssens E.M."/>
            <person name="Foster-Nyarko E."/>
            <person name="Jarju S."/>
            <person name="Secka A."/>
            <person name="Antonio M."/>
            <person name="Oren A."/>
            <person name="Chaudhuri R.R."/>
            <person name="La Ragione R."/>
            <person name="Hildebrand F."/>
            <person name="Pallen M.J."/>
        </authorList>
    </citation>
    <scope>NUCLEOTIDE SEQUENCE</scope>
    <source>
        <strain evidence="3">ChiBcec15-4380</strain>
    </source>
</reference>
<dbReference type="GO" id="GO:0008168">
    <property type="term" value="F:methyltransferase activity"/>
    <property type="evidence" value="ECO:0007669"/>
    <property type="project" value="InterPro"/>
</dbReference>
<dbReference type="SUPFAM" id="SSF57884">
    <property type="entry name" value="Ada DNA repair protein, N-terminal domain (N-Ada 10)"/>
    <property type="match status" value="1"/>
</dbReference>
<sequence>MNGTGVICMKRLAVLFVLLALLLTGCELPEKTQSGSVSGAGLTVHYIDVGQADSILLQCDGEAMLIDGGNVADSQTVVSYLQHQGVEELSYVVNTHAHEDHVGGLAGVLAAFEADAVWCPVTEYESQCFADFVTYTEAQGLSLTCPEPGSVFPLGEAQVTVLGPQEAYDDPNNTSIVLRVDYGETSFLFTGDMERTAEEDLLDAGAALEADVLKAGHHGSDTSSSYPFLRAVDPEAVVISVGEDNTYGHPDEAALSRFRDLGAAVYRTDLQGDVVFTSDGTEITVSTEREAAVTNPTEYDGSGQFSGGTTYIGNVNSQKFHLPTCSSLPAPENQTTFSSYDAAVEAGYSPCSRCLG</sequence>
<dbReference type="GO" id="GO:0006355">
    <property type="term" value="P:regulation of DNA-templated transcription"/>
    <property type="evidence" value="ECO:0007669"/>
    <property type="project" value="InterPro"/>
</dbReference>
<dbReference type="InterPro" id="IPR035681">
    <property type="entry name" value="ComA-like_MBL"/>
</dbReference>
<name>A0A9D1IX75_9FIRM</name>
<comment type="caution">
    <text evidence="3">The sequence shown here is derived from an EMBL/GenBank/DDBJ whole genome shotgun (WGS) entry which is preliminary data.</text>
</comment>
<evidence type="ECO:0000256" key="1">
    <source>
        <dbReference type="ARBA" id="ARBA00023159"/>
    </source>
</evidence>
<dbReference type="CDD" id="cd07731">
    <property type="entry name" value="ComA-like_MBL-fold"/>
    <property type="match status" value="1"/>
</dbReference>
<protein>
    <submittedName>
        <fullName evidence="3">MBL fold metallo-hydrolase</fullName>
    </submittedName>
</protein>
<keyword evidence="1" id="KW-0010">Activator</keyword>
<dbReference type="InterPro" id="IPR004026">
    <property type="entry name" value="Ada_DNA_repair_Zn-bd"/>
</dbReference>
<dbReference type="InterPro" id="IPR035451">
    <property type="entry name" value="Ada-like_dom_sf"/>
</dbReference>
<dbReference type="PANTHER" id="PTHR30619">
    <property type="entry name" value="DNA INTERNALIZATION/COMPETENCE PROTEIN COMEC/REC2"/>
    <property type="match status" value="1"/>
</dbReference>
<dbReference type="Gene3D" id="3.40.10.10">
    <property type="entry name" value="DNA Methylphosphotriester Repair Domain"/>
    <property type="match status" value="1"/>
</dbReference>
<evidence type="ECO:0000259" key="2">
    <source>
        <dbReference type="SMART" id="SM00849"/>
    </source>
</evidence>
<evidence type="ECO:0000313" key="3">
    <source>
        <dbReference type="EMBL" id="HIR50992.1"/>
    </source>
</evidence>
<dbReference type="Gene3D" id="3.60.15.10">
    <property type="entry name" value="Ribonuclease Z/Hydroxyacylglutathione hydrolase-like"/>
    <property type="match status" value="1"/>
</dbReference>
<dbReference type="PANTHER" id="PTHR30619:SF1">
    <property type="entry name" value="RECOMBINATION PROTEIN 2"/>
    <property type="match status" value="1"/>
</dbReference>
<proteinExistence type="predicted"/>
<accession>A0A9D1IX75</accession>
<dbReference type="GO" id="GO:0003677">
    <property type="term" value="F:DNA binding"/>
    <property type="evidence" value="ECO:0007669"/>
    <property type="project" value="InterPro"/>
</dbReference>
<dbReference type="Proteomes" id="UP000824239">
    <property type="component" value="Unassembled WGS sequence"/>
</dbReference>
<dbReference type="EMBL" id="DVHE01000056">
    <property type="protein sequence ID" value="HIR50992.1"/>
    <property type="molecule type" value="Genomic_DNA"/>
</dbReference>
<dbReference type="SUPFAM" id="SSF56281">
    <property type="entry name" value="Metallo-hydrolase/oxidoreductase"/>
    <property type="match status" value="1"/>
</dbReference>
<organism evidence="3 4">
    <name type="scientific">Candidatus Avoscillospira avicola</name>
    <dbReference type="NCBI Taxonomy" id="2840706"/>
    <lineage>
        <taxon>Bacteria</taxon>
        <taxon>Bacillati</taxon>
        <taxon>Bacillota</taxon>
        <taxon>Clostridia</taxon>
        <taxon>Eubacteriales</taxon>
        <taxon>Oscillospiraceae</taxon>
        <taxon>Oscillospiraceae incertae sedis</taxon>
        <taxon>Candidatus Avoscillospira</taxon>
    </lineage>
</organism>
<dbReference type="InterPro" id="IPR036866">
    <property type="entry name" value="RibonucZ/Hydroxyglut_hydro"/>
</dbReference>